<proteinExistence type="predicted"/>
<protein>
    <submittedName>
        <fullName evidence="1">Uncharacterized protein</fullName>
    </submittedName>
</protein>
<dbReference type="AlphaFoldDB" id="A0ABD4T7C5"/>
<evidence type="ECO:0000313" key="2">
    <source>
        <dbReference type="Proteomes" id="UP000031561"/>
    </source>
</evidence>
<name>A0ABD4T7C5_9CYAN</name>
<comment type="caution">
    <text evidence="1">The sequence shown here is derived from an EMBL/GenBank/DDBJ whole genome shotgun (WGS) entry which is preliminary data.</text>
</comment>
<dbReference type="EMBL" id="JTHE03000093">
    <property type="protein sequence ID" value="MCM1984386.1"/>
    <property type="molecule type" value="Genomic_DNA"/>
</dbReference>
<reference evidence="1 2" key="1">
    <citation type="journal article" date="2015" name="Genome Announc.">
        <title>Draft Genome Sequence of Filamentous Marine Cyanobacterium Lyngbya confervoides Strain BDU141951.</title>
        <authorList>
            <person name="Chandrababunaidu M.M."/>
            <person name="Sen D."/>
            <person name="Tripathy S."/>
        </authorList>
    </citation>
    <scope>NUCLEOTIDE SEQUENCE [LARGE SCALE GENOMIC DNA]</scope>
    <source>
        <strain evidence="1 2">BDU141951</strain>
    </source>
</reference>
<evidence type="ECO:0000313" key="1">
    <source>
        <dbReference type="EMBL" id="MCM1984386.1"/>
    </source>
</evidence>
<sequence length="53" mass="6057">MTTLSQKRASLVRLLDEPNLGTLRIDVNQALEEIDDLIDEFKRTFPQSQGQPD</sequence>
<keyword evidence="2" id="KW-1185">Reference proteome</keyword>
<gene>
    <name evidence="1" type="ORF">QQ91_0016310</name>
</gene>
<dbReference type="RefSeq" id="WP_201277481.1">
    <property type="nucleotide sequence ID" value="NZ_JTHE03000093.1"/>
</dbReference>
<accession>A0ABD4T7C5</accession>
<dbReference type="Proteomes" id="UP000031561">
    <property type="component" value="Unassembled WGS sequence"/>
</dbReference>
<organism evidence="1 2">
    <name type="scientific">Lyngbya confervoides BDU141951</name>
    <dbReference type="NCBI Taxonomy" id="1574623"/>
    <lineage>
        <taxon>Bacteria</taxon>
        <taxon>Bacillati</taxon>
        <taxon>Cyanobacteriota</taxon>
        <taxon>Cyanophyceae</taxon>
        <taxon>Oscillatoriophycideae</taxon>
        <taxon>Oscillatoriales</taxon>
        <taxon>Microcoleaceae</taxon>
        <taxon>Lyngbya</taxon>
    </lineage>
</organism>